<accession>A0AAP0L927</accession>
<gene>
    <name evidence="1" type="ORF">Scep_001914</name>
</gene>
<dbReference type="Proteomes" id="UP001419268">
    <property type="component" value="Unassembled WGS sequence"/>
</dbReference>
<comment type="caution">
    <text evidence="1">The sequence shown here is derived from an EMBL/GenBank/DDBJ whole genome shotgun (WGS) entry which is preliminary data.</text>
</comment>
<keyword evidence="2" id="KW-1185">Reference proteome</keyword>
<proteinExistence type="predicted"/>
<organism evidence="1 2">
    <name type="scientific">Stephania cephalantha</name>
    <dbReference type="NCBI Taxonomy" id="152367"/>
    <lineage>
        <taxon>Eukaryota</taxon>
        <taxon>Viridiplantae</taxon>
        <taxon>Streptophyta</taxon>
        <taxon>Embryophyta</taxon>
        <taxon>Tracheophyta</taxon>
        <taxon>Spermatophyta</taxon>
        <taxon>Magnoliopsida</taxon>
        <taxon>Ranunculales</taxon>
        <taxon>Menispermaceae</taxon>
        <taxon>Menispermoideae</taxon>
        <taxon>Cissampelideae</taxon>
        <taxon>Stephania</taxon>
    </lineage>
</organism>
<evidence type="ECO:0000313" key="2">
    <source>
        <dbReference type="Proteomes" id="UP001419268"/>
    </source>
</evidence>
<reference evidence="1 2" key="1">
    <citation type="submission" date="2024-01" db="EMBL/GenBank/DDBJ databases">
        <title>Genome assemblies of Stephania.</title>
        <authorList>
            <person name="Yang L."/>
        </authorList>
    </citation>
    <scope>NUCLEOTIDE SEQUENCE [LARGE SCALE GENOMIC DNA]</scope>
    <source>
        <strain evidence="1">JXDWG</strain>
        <tissue evidence="1">Leaf</tissue>
    </source>
</reference>
<sequence>MFTRGDRRTSSLFIFDYLTTNLAENERFAGFKVTTECTGSVCKLRSDELVRGEDRGRDGVLFSNNELVRGEDRRRDVVLFSSYQLVRSEDHGRTGKFE</sequence>
<protein>
    <submittedName>
        <fullName evidence="1">Uncharacterized protein</fullName>
    </submittedName>
</protein>
<name>A0AAP0L927_9MAGN</name>
<dbReference type="AlphaFoldDB" id="A0AAP0L927"/>
<evidence type="ECO:0000313" key="1">
    <source>
        <dbReference type="EMBL" id="KAK9166723.1"/>
    </source>
</evidence>
<dbReference type="EMBL" id="JBBNAG010000001">
    <property type="protein sequence ID" value="KAK9166723.1"/>
    <property type="molecule type" value="Genomic_DNA"/>
</dbReference>